<dbReference type="KEGG" id="vg:41702117"/>
<dbReference type="Proteomes" id="UP000290732">
    <property type="component" value="Segment"/>
</dbReference>
<accession>A0A2S1MK37</accession>
<feature type="region of interest" description="Disordered" evidence="1">
    <location>
        <begin position="225"/>
        <end position="244"/>
    </location>
</feature>
<evidence type="ECO:0000313" key="2">
    <source>
        <dbReference type="EMBL" id="AWG87406.1"/>
    </source>
</evidence>
<sequence>MRRSGYFEPRVSPGPSNDAEVSFNEYFVPYVESNVEQICAMIREHVKTKLSHYFGMQNPGQVQTEILKDILAVVEQHMLSVTGVQRGAGIGSFFASLVRWLLPKARTLVSLIPSQIKTAAATAATDLAVQGINRVQQTISQKISGARSPGSSTDRGGAIIQACANSALRCLCEEAVEHQERGGFAPLLLSLLGGVIPSVISALIPSRGGGLGPYWDKLYPVPDNRGSGHANRKRRAPVSRNCTSKRVKCEPSTSRTRGGAHAVPTHTVIMSEPSSTHSVFCTVKVEAGRKGGRPVTRHGYCNRNELDNLH</sequence>
<name>A0A2S1MK37_9VIRU</name>
<protein>
    <submittedName>
        <fullName evidence="2">LO6</fullName>
    </submittedName>
</protein>
<dbReference type="GeneID" id="41702117"/>
<proteinExistence type="predicted"/>
<reference evidence="2" key="1">
    <citation type="submission" date="2017-09" db="EMBL/GenBank/DDBJ databases">
        <title>Adomaviruses: a putative new virus family provides insights into dsDNA virus evolution.</title>
        <authorList>
            <person name="Welch N.L."/>
            <person name="Yutin N."/>
            <person name="Dill J."/>
            <person name="Camus A."/>
            <person name="Pang Y.-Y.S."/>
            <person name="Schiller J.T."/>
            <person name="Pipas J.M."/>
            <person name="An P."/>
            <person name="Delwart E."/>
            <person name="Koda S."/>
            <person name="Subrimaniam K."/>
            <person name="Waltzek T."/>
            <person name="Koonin E.V."/>
            <person name="Buck C.B."/>
            <person name="Ng T.F.F."/>
        </authorList>
    </citation>
    <scope>NUCLEOTIDE SEQUENCE [LARGE SCALE GENOMIC DNA]</scope>
    <source>
        <strain evidence="2">UFL1</strain>
    </source>
</reference>
<organism evidence="2">
    <name type="scientific">Symphysodon discus adomavirus 1</name>
    <dbReference type="NCBI Taxonomy" id="2175118"/>
    <lineage>
        <taxon>Viruses</taxon>
        <taxon>Adomaviruses</taxon>
    </lineage>
</organism>
<evidence type="ECO:0000256" key="1">
    <source>
        <dbReference type="SAM" id="MobiDB-lite"/>
    </source>
</evidence>
<dbReference type="RefSeq" id="YP_009553058.1">
    <property type="nucleotide sequence ID" value="NC_040698.1"/>
</dbReference>
<dbReference type="EMBL" id="MF946549">
    <property type="protein sequence ID" value="AWG87406.1"/>
    <property type="molecule type" value="Genomic_DNA"/>
</dbReference>